<dbReference type="EMBL" id="JACLAX010000008">
    <property type="protein sequence ID" value="MBC2669360.1"/>
    <property type="molecule type" value="Genomic_DNA"/>
</dbReference>
<dbReference type="Proteomes" id="UP000551327">
    <property type="component" value="Unassembled WGS sequence"/>
</dbReference>
<reference evidence="1 2" key="1">
    <citation type="submission" date="2020-08" db="EMBL/GenBank/DDBJ databases">
        <title>The genome sequence of type strain Novosphingobium piscinae KCTC 42194.</title>
        <authorList>
            <person name="Liu Y."/>
        </authorList>
    </citation>
    <scope>NUCLEOTIDE SEQUENCE [LARGE SCALE GENOMIC DNA]</scope>
    <source>
        <strain evidence="1 2">KCTC 42194</strain>
    </source>
</reference>
<protein>
    <submittedName>
        <fullName evidence="1">AHH domain-containing protein</fullName>
    </submittedName>
</protein>
<comment type="caution">
    <text evidence="1">The sequence shown here is derived from an EMBL/GenBank/DDBJ whole genome shotgun (WGS) entry which is preliminary data.</text>
</comment>
<name>A0A7X1KQB1_9SPHN</name>
<dbReference type="AlphaFoldDB" id="A0A7X1KQB1"/>
<accession>A0A7X1KQB1</accession>
<organism evidence="1 2">
    <name type="scientific">Novosphingobium piscinae</name>
    <dbReference type="NCBI Taxonomy" id="1507448"/>
    <lineage>
        <taxon>Bacteria</taxon>
        <taxon>Pseudomonadati</taxon>
        <taxon>Pseudomonadota</taxon>
        <taxon>Alphaproteobacteria</taxon>
        <taxon>Sphingomonadales</taxon>
        <taxon>Sphingomonadaceae</taxon>
        <taxon>Novosphingobium</taxon>
    </lineage>
</organism>
<dbReference type="InterPro" id="IPR032871">
    <property type="entry name" value="AHH_dom_containing"/>
</dbReference>
<gene>
    <name evidence="1" type="ORF">H7F53_09415</name>
</gene>
<dbReference type="Pfam" id="PF14412">
    <property type="entry name" value="AHH"/>
    <property type="match status" value="1"/>
</dbReference>
<evidence type="ECO:0000313" key="2">
    <source>
        <dbReference type="Proteomes" id="UP000551327"/>
    </source>
</evidence>
<sequence length="183" mass="20482">MDACLPSADPWRGLPRGRLPFRAVNRVGAPDYHPGLQRHHLLPRAVLAAPSFAALFAALGPGCVGFDDFRRNGLLLPGTCEAAQRLGLPLHRGPHPHYTAVVMDRLGAIERDWAGQHRRCARAARRDALFRLGLLQRGLRQSLLRERPRRRPLSRRDPRLRDDLFADLDAMAEAIWGACAPWS</sequence>
<proteinExistence type="predicted"/>
<evidence type="ECO:0000313" key="1">
    <source>
        <dbReference type="EMBL" id="MBC2669360.1"/>
    </source>
</evidence>
<keyword evidence="2" id="KW-1185">Reference proteome</keyword>